<dbReference type="Proteomes" id="UP000332933">
    <property type="component" value="Unassembled WGS sequence"/>
</dbReference>
<feature type="signal peptide" evidence="9">
    <location>
        <begin position="1"/>
        <end position="24"/>
    </location>
</feature>
<keyword evidence="3 6" id="KW-1015">Disulfide bond</keyword>
<reference evidence="12 13" key="1">
    <citation type="submission" date="2019-03" db="EMBL/GenBank/DDBJ databases">
        <authorList>
            <person name="Gaulin E."/>
            <person name="Dumas B."/>
        </authorList>
    </citation>
    <scope>NUCLEOTIDE SEQUENCE [LARGE SCALE GENOMIC DNA]</scope>
    <source>
        <strain evidence="12">CBS 568.67</strain>
    </source>
</reference>
<dbReference type="GO" id="GO:0005789">
    <property type="term" value="C:endoplasmic reticulum membrane"/>
    <property type="evidence" value="ECO:0007669"/>
    <property type="project" value="TreeGrafter"/>
</dbReference>
<dbReference type="PANTHER" id="PTHR31361:SF1">
    <property type="entry name" value="BETA-GLUCAN SYNTHESIS-ASSOCIATED PROTEIN KRE6-RELATED"/>
    <property type="match status" value="1"/>
</dbReference>
<evidence type="ECO:0000256" key="3">
    <source>
        <dbReference type="ARBA" id="ARBA00023157"/>
    </source>
</evidence>
<dbReference type="PROSITE" id="PS50026">
    <property type="entry name" value="EGF_3"/>
    <property type="match status" value="1"/>
</dbReference>
<dbReference type="GO" id="GO:0006078">
    <property type="term" value="P:(1-&gt;6)-beta-D-glucan biosynthetic process"/>
    <property type="evidence" value="ECO:0007669"/>
    <property type="project" value="TreeGrafter"/>
</dbReference>
<dbReference type="AlphaFoldDB" id="A0A485KQI4"/>
<proteinExistence type="predicted"/>
<comment type="subcellular location">
    <subcellularLocation>
        <location evidence="1">Membrane</location>
    </subcellularLocation>
</comment>
<keyword evidence="5" id="KW-0961">Cell wall biogenesis/degradation</keyword>
<evidence type="ECO:0000256" key="6">
    <source>
        <dbReference type="PROSITE-ProRule" id="PRU00076"/>
    </source>
</evidence>
<feature type="transmembrane region" description="Helical" evidence="8">
    <location>
        <begin position="705"/>
        <end position="725"/>
    </location>
</feature>
<evidence type="ECO:0000256" key="1">
    <source>
        <dbReference type="ARBA" id="ARBA00004370"/>
    </source>
</evidence>
<evidence type="ECO:0000313" key="13">
    <source>
        <dbReference type="Proteomes" id="UP000332933"/>
    </source>
</evidence>
<feature type="compositionally biased region" description="Polar residues" evidence="7">
    <location>
        <begin position="769"/>
        <end position="782"/>
    </location>
</feature>
<feature type="chain" id="PRO_5033826296" evidence="9">
    <location>
        <begin position="25"/>
        <end position="782"/>
    </location>
</feature>
<evidence type="ECO:0000259" key="10">
    <source>
        <dbReference type="PROSITE" id="PS50026"/>
    </source>
</evidence>
<dbReference type="PANTHER" id="PTHR31361">
    <property type="entry name" value="BETA-GLUCAN SYNTHESIS-ASSOCIATED PROTEIN KRE6-RELATED"/>
    <property type="match status" value="1"/>
</dbReference>
<evidence type="ECO:0000313" key="11">
    <source>
        <dbReference type="EMBL" id="KAF0698900.1"/>
    </source>
</evidence>
<keyword evidence="8" id="KW-0812">Transmembrane</keyword>
<feature type="domain" description="EGF-like" evidence="10">
    <location>
        <begin position="652"/>
        <end position="690"/>
    </location>
</feature>
<dbReference type="Pfam" id="PF03935">
    <property type="entry name" value="SKN1_KRE6_Sbg1"/>
    <property type="match status" value="3"/>
</dbReference>
<dbReference type="EMBL" id="VJMH01005212">
    <property type="protein sequence ID" value="KAF0698900.1"/>
    <property type="molecule type" value="Genomic_DNA"/>
</dbReference>
<reference evidence="11" key="2">
    <citation type="submission" date="2019-06" db="EMBL/GenBank/DDBJ databases">
        <title>Genomics analysis of Aphanomyces spp. identifies a new class of oomycete effector associated with host adaptation.</title>
        <authorList>
            <person name="Gaulin E."/>
        </authorList>
    </citation>
    <scope>NUCLEOTIDE SEQUENCE</scope>
    <source>
        <strain evidence="11">CBS 578.67</strain>
    </source>
</reference>
<sequence length="782" mass="85728">MGFRHAHAAAVAATAGVLVAHTSAVWHDHEYGQFESMSGIGVWVDVDTPAAARTKHSSRGDLWTLVMSDEFNVDGRTFKAGDDPIWVALDLPDGVNAAVEMYNSSNVYTQGGSLVNKVDEGSVNATYYNQWLEVPGYETRTMYYTAGMVQSWNKFCFQGGLIEVAAKLPGAINNVTDDEHNSITTNPNAILKYKDPDTNITTKLSPTDLVVDKDYYPTWPGIWLMGNLGRALFSASTTRMWPWTFDECDHTYEPHQMISACNATPGYGLLPYRGRGAPEIDILEGGGSGISSSIQIAPGMPDHYRRFPVVKGGADTNQYSYTDIYCIYGKYCKTLGANIPDAPYDFFKQARGHESWYHGLRYAANNRCTPDPKAVQQYDQVANSQKFPSSISSNTFNPYQMSAAQDVHADLGIIDGNPKNHWGINQNGTCFPIVNGYIGAFLCDPDSKNPKCESPRKEGVADTKQMIPFEYQMDAISANWAIGHDAYTTFYTYQVEWVMGAQGYIRWSLEGSPIFEIPSSALTSPPQNNKTDNPKKVMIEEPMYIIFNVALAKAWGATPPNVGIGGCRGNATHPAPGSAGYIKSNNICDSFPMYMEIDYIRIYQDKGAESTMALGCDPPTHPTKEWIDGHLSWYTNENNTHKVVTGRATCLVDPDCSANSGVRTGRCILPVKGQSGRCECAKGWGGPRCTKYLGEANPRGYGPKLLYPIVLASACVAAVILSCVARWRWLNKATTLAQATATALPSKATDDDAAELLQPRARRYYGPANPSSQSREIGPTVS</sequence>
<name>A0A485KQI4_9STRA</name>
<evidence type="ECO:0000256" key="4">
    <source>
        <dbReference type="ARBA" id="ARBA00023180"/>
    </source>
</evidence>
<dbReference type="GO" id="GO:0071555">
    <property type="term" value="P:cell wall organization"/>
    <property type="evidence" value="ECO:0007669"/>
    <property type="project" value="UniProtKB-KW"/>
</dbReference>
<evidence type="ECO:0000256" key="7">
    <source>
        <dbReference type="SAM" id="MobiDB-lite"/>
    </source>
</evidence>
<evidence type="ECO:0000256" key="2">
    <source>
        <dbReference type="ARBA" id="ARBA00023136"/>
    </source>
</evidence>
<dbReference type="OrthoDB" id="412647at2759"/>
<keyword evidence="13" id="KW-1185">Reference proteome</keyword>
<protein>
    <submittedName>
        <fullName evidence="12">Aste57867_10500 protein</fullName>
    </submittedName>
</protein>
<dbReference type="InterPro" id="IPR013320">
    <property type="entry name" value="ConA-like_dom_sf"/>
</dbReference>
<dbReference type="Gene3D" id="2.60.120.200">
    <property type="match status" value="2"/>
</dbReference>
<feature type="region of interest" description="Disordered" evidence="7">
    <location>
        <begin position="762"/>
        <end position="782"/>
    </location>
</feature>
<organism evidence="12 13">
    <name type="scientific">Aphanomyces stellatus</name>
    <dbReference type="NCBI Taxonomy" id="120398"/>
    <lineage>
        <taxon>Eukaryota</taxon>
        <taxon>Sar</taxon>
        <taxon>Stramenopiles</taxon>
        <taxon>Oomycota</taxon>
        <taxon>Saprolegniomycetes</taxon>
        <taxon>Saprolegniales</taxon>
        <taxon>Verrucalvaceae</taxon>
        <taxon>Aphanomyces</taxon>
    </lineage>
</organism>
<feature type="disulfide bond" evidence="6">
    <location>
        <begin position="680"/>
        <end position="689"/>
    </location>
</feature>
<dbReference type="InterPro" id="IPR005629">
    <property type="entry name" value="Skn1/Kre6/Sbg1"/>
</dbReference>
<keyword evidence="2 8" id="KW-0472">Membrane</keyword>
<evidence type="ECO:0000256" key="5">
    <source>
        <dbReference type="ARBA" id="ARBA00023316"/>
    </source>
</evidence>
<dbReference type="GO" id="GO:0005886">
    <property type="term" value="C:plasma membrane"/>
    <property type="evidence" value="ECO:0007669"/>
    <property type="project" value="TreeGrafter"/>
</dbReference>
<dbReference type="EMBL" id="CAADRA010005233">
    <property type="protein sequence ID" value="VFT87373.1"/>
    <property type="molecule type" value="Genomic_DNA"/>
</dbReference>
<dbReference type="InterPro" id="IPR000742">
    <property type="entry name" value="EGF"/>
</dbReference>
<keyword evidence="6" id="KW-0245">EGF-like domain</keyword>
<evidence type="ECO:0000256" key="9">
    <source>
        <dbReference type="SAM" id="SignalP"/>
    </source>
</evidence>
<evidence type="ECO:0000313" key="12">
    <source>
        <dbReference type="EMBL" id="VFT87373.1"/>
    </source>
</evidence>
<dbReference type="PROSITE" id="PS01186">
    <property type="entry name" value="EGF_2"/>
    <property type="match status" value="1"/>
</dbReference>
<comment type="caution">
    <text evidence="6">Lacks conserved residue(s) required for the propagation of feature annotation.</text>
</comment>
<keyword evidence="8" id="KW-1133">Transmembrane helix</keyword>
<dbReference type="GO" id="GO:0015926">
    <property type="term" value="F:glucosidase activity"/>
    <property type="evidence" value="ECO:0007669"/>
    <property type="project" value="TreeGrafter"/>
</dbReference>
<dbReference type="SUPFAM" id="SSF49899">
    <property type="entry name" value="Concanavalin A-like lectins/glucanases"/>
    <property type="match status" value="1"/>
</dbReference>
<keyword evidence="9" id="KW-0732">Signal</keyword>
<gene>
    <name evidence="12" type="primary">Aste57867_10500</name>
    <name evidence="11" type="ORF">As57867_010460</name>
    <name evidence="12" type="ORF">ASTE57867_10500</name>
</gene>
<accession>A0A485KQI4</accession>
<evidence type="ECO:0000256" key="8">
    <source>
        <dbReference type="SAM" id="Phobius"/>
    </source>
</evidence>
<keyword evidence="4" id="KW-0325">Glycoprotein</keyword>
<dbReference type="PROSITE" id="PS00022">
    <property type="entry name" value="EGF_1"/>
    <property type="match status" value="1"/>
</dbReference>